<reference evidence="6" key="1">
    <citation type="submission" date="2022-10" db="EMBL/GenBank/DDBJ databases">
        <title>The complete genomes of actinobacterial strains from the NBC collection.</title>
        <authorList>
            <person name="Joergensen T.S."/>
            <person name="Alvarez Arevalo M."/>
            <person name="Sterndorff E.B."/>
            <person name="Faurdal D."/>
            <person name="Vuksanovic O."/>
            <person name="Mourched A.-S."/>
            <person name="Charusanti P."/>
            <person name="Shaw S."/>
            <person name="Blin K."/>
            <person name="Weber T."/>
        </authorList>
    </citation>
    <scope>NUCLEOTIDE SEQUENCE</scope>
    <source>
        <strain evidence="6">NBC_01436</strain>
    </source>
</reference>
<dbReference type="SUPFAM" id="SSF53335">
    <property type="entry name" value="S-adenosyl-L-methionine-dependent methyltransferases"/>
    <property type="match status" value="1"/>
</dbReference>
<dbReference type="EMBL" id="CP109491">
    <property type="protein sequence ID" value="WUX37701.1"/>
    <property type="molecule type" value="Genomic_DNA"/>
</dbReference>
<feature type="region of interest" description="Disordered" evidence="4">
    <location>
        <begin position="1"/>
        <end position="26"/>
    </location>
</feature>
<evidence type="ECO:0000256" key="4">
    <source>
        <dbReference type="SAM" id="MobiDB-lite"/>
    </source>
</evidence>
<dbReference type="InterPro" id="IPR013216">
    <property type="entry name" value="Methyltransf_11"/>
</dbReference>
<name>A0ABZ1ZG28_STRAQ</name>
<comment type="similarity">
    <text evidence="1">Belongs to the methyltransferase superfamily.</text>
</comment>
<dbReference type="InterPro" id="IPR051052">
    <property type="entry name" value="Diverse_substrate_MTase"/>
</dbReference>
<dbReference type="Proteomes" id="UP001431926">
    <property type="component" value="Chromosome"/>
</dbReference>
<dbReference type="GO" id="GO:0008168">
    <property type="term" value="F:methyltransferase activity"/>
    <property type="evidence" value="ECO:0007669"/>
    <property type="project" value="UniProtKB-KW"/>
</dbReference>
<evidence type="ECO:0000256" key="1">
    <source>
        <dbReference type="ARBA" id="ARBA00008361"/>
    </source>
</evidence>
<proteinExistence type="inferred from homology"/>
<sequence>MTDEESTAGTTAWQQRGSSFGDGVDAYETTRPGYPVESVRWILGTEPRDVLDLGAGTGLLTRVLAAEGHRTRAVEPDAAMRARITAPGSVALAGSAEKIPLPDACLDAVLVSHAYHWFDPAPAHAEIARVLRPGGVLATLWNLRDEEVPWSAALSGILADEDTGTDPRTPAAIMLHGALRALRTQDAEWLTGWLRDPAFGPEFGAVEQGFFPHSEAKTIDSLVTLIKSRSYYLTSSPERRREIEERIRELATVHPELKSGNTFELPYVTVVFTTVRT</sequence>
<evidence type="ECO:0000313" key="7">
    <source>
        <dbReference type="Proteomes" id="UP001431926"/>
    </source>
</evidence>
<evidence type="ECO:0000256" key="3">
    <source>
        <dbReference type="ARBA" id="ARBA00022679"/>
    </source>
</evidence>
<keyword evidence="7" id="KW-1185">Reference proteome</keyword>
<protein>
    <submittedName>
        <fullName evidence="6">Class I SAM-dependent methyltransferase</fullName>
    </submittedName>
</protein>
<evidence type="ECO:0000259" key="5">
    <source>
        <dbReference type="Pfam" id="PF08241"/>
    </source>
</evidence>
<dbReference type="PANTHER" id="PTHR44942">
    <property type="entry name" value="METHYLTRANSF_11 DOMAIN-CONTAINING PROTEIN"/>
    <property type="match status" value="1"/>
</dbReference>
<dbReference type="GO" id="GO:0032259">
    <property type="term" value="P:methylation"/>
    <property type="evidence" value="ECO:0007669"/>
    <property type="project" value="UniProtKB-KW"/>
</dbReference>
<feature type="domain" description="Methyltransferase type 11" evidence="5">
    <location>
        <begin position="51"/>
        <end position="138"/>
    </location>
</feature>
<evidence type="ECO:0000313" key="6">
    <source>
        <dbReference type="EMBL" id="WUX37701.1"/>
    </source>
</evidence>
<keyword evidence="2 6" id="KW-0489">Methyltransferase</keyword>
<dbReference type="Gene3D" id="3.40.50.150">
    <property type="entry name" value="Vaccinia Virus protein VP39"/>
    <property type="match status" value="1"/>
</dbReference>
<dbReference type="InterPro" id="IPR029063">
    <property type="entry name" value="SAM-dependent_MTases_sf"/>
</dbReference>
<dbReference type="CDD" id="cd02440">
    <property type="entry name" value="AdoMet_MTases"/>
    <property type="match status" value="1"/>
</dbReference>
<evidence type="ECO:0000256" key="2">
    <source>
        <dbReference type="ARBA" id="ARBA00022603"/>
    </source>
</evidence>
<dbReference type="RefSeq" id="WP_329356301.1">
    <property type="nucleotide sequence ID" value="NZ_CP109490.1"/>
</dbReference>
<gene>
    <name evidence="6" type="ORF">OG367_16290</name>
</gene>
<accession>A0ABZ1ZG28</accession>
<organism evidence="6 7">
    <name type="scientific">Streptomyces anulatus</name>
    <name type="common">Streptomyces chrysomallus</name>
    <dbReference type="NCBI Taxonomy" id="1892"/>
    <lineage>
        <taxon>Bacteria</taxon>
        <taxon>Bacillati</taxon>
        <taxon>Actinomycetota</taxon>
        <taxon>Actinomycetes</taxon>
        <taxon>Kitasatosporales</taxon>
        <taxon>Streptomycetaceae</taxon>
        <taxon>Streptomyces</taxon>
    </lineage>
</organism>
<dbReference type="PANTHER" id="PTHR44942:SF4">
    <property type="entry name" value="METHYLTRANSFERASE TYPE 11 DOMAIN-CONTAINING PROTEIN"/>
    <property type="match status" value="1"/>
</dbReference>
<feature type="compositionally biased region" description="Polar residues" evidence="4">
    <location>
        <begin position="7"/>
        <end position="18"/>
    </location>
</feature>
<dbReference type="Pfam" id="PF08241">
    <property type="entry name" value="Methyltransf_11"/>
    <property type="match status" value="1"/>
</dbReference>
<keyword evidence="3" id="KW-0808">Transferase</keyword>